<dbReference type="Proteomes" id="UP000587527">
    <property type="component" value="Unassembled WGS sequence"/>
</dbReference>
<proteinExistence type="predicted"/>
<keyword evidence="1" id="KW-0472">Membrane</keyword>
<dbReference type="EMBL" id="JACHMN010000002">
    <property type="protein sequence ID" value="MBB5868218.1"/>
    <property type="molecule type" value="Genomic_DNA"/>
</dbReference>
<dbReference type="RefSeq" id="WP_184833985.1">
    <property type="nucleotide sequence ID" value="NZ_JACHMN010000002.1"/>
</dbReference>
<keyword evidence="1" id="KW-1133">Transmembrane helix</keyword>
<reference evidence="2 3" key="1">
    <citation type="submission" date="2020-08" db="EMBL/GenBank/DDBJ databases">
        <title>Sequencing the genomes of 1000 actinobacteria strains.</title>
        <authorList>
            <person name="Klenk H.-P."/>
        </authorList>
    </citation>
    <scope>NUCLEOTIDE SEQUENCE [LARGE SCALE GENOMIC DNA]</scope>
    <source>
        <strain evidence="2 3">DSM 45362</strain>
    </source>
</reference>
<feature type="transmembrane region" description="Helical" evidence="1">
    <location>
        <begin position="27"/>
        <end position="49"/>
    </location>
</feature>
<protein>
    <submittedName>
        <fullName evidence="2">Uncharacterized protein</fullName>
    </submittedName>
</protein>
<sequence length="228" mass="22828">MSDLPALTATPTEPVPVPGGAASTHRLLWVILALVLVLVAGGAVTAVMLSSANTGPVAATLTASPPTTASPSPSATAPTLPSVQGVPVLAMPKTLLGRALSTGGYKATAQSMLKDYTFNPPALREVGAAYGSTAKKTQVIALAYAITLNNPAGFLTESGFPLTGAERVDAGPAGGAAVCGTAKNFSPKSAYCMWADENSLGILVFVGTTPAKAAPLLVTARAEIQIQS</sequence>
<accession>A0A841BLH8</accession>
<evidence type="ECO:0000313" key="2">
    <source>
        <dbReference type="EMBL" id="MBB5868218.1"/>
    </source>
</evidence>
<comment type="caution">
    <text evidence="2">The sequence shown here is derived from an EMBL/GenBank/DDBJ whole genome shotgun (WGS) entry which is preliminary data.</text>
</comment>
<evidence type="ECO:0000256" key="1">
    <source>
        <dbReference type="SAM" id="Phobius"/>
    </source>
</evidence>
<keyword evidence="3" id="KW-1185">Reference proteome</keyword>
<evidence type="ECO:0000313" key="3">
    <source>
        <dbReference type="Proteomes" id="UP000587527"/>
    </source>
</evidence>
<gene>
    <name evidence="2" type="ORF">F4553_001597</name>
</gene>
<name>A0A841BLH8_9ACTN</name>
<organism evidence="2 3">
    <name type="scientific">Allocatelliglobosispora scoriae</name>
    <dbReference type="NCBI Taxonomy" id="643052"/>
    <lineage>
        <taxon>Bacteria</taxon>
        <taxon>Bacillati</taxon>
        <taxon>Actinomycetota</taxon>
        <taxon>Actinomycetes</taxon>
        <taxon>Micromonosporales</taxon>
        <taxon>Micromonosporaceae</taxon>
        <taxon>Allocatelliglobosispora</taxon>
    </lineage>
</organism>
<dbReference type="AlphaFoldDB" id="A0A841BLH8"/>
<keyword evidence="1" id="KW-0812">Transmembrane</keyword>